<evidence type="ECO:0008006" key="18">
    <source>
        <dbReference type="Google" id="ProtNLM"/>
    </source>
</evidence>
<dbReference type="InterPro" id="IPR001915">
    <property type="entry name" value="Peptidase_M48"/>
</dbReference>
<evidence type="ECO:0000256" key="7">
    <source>
        <dbReference type="ARBA" id="ARBA00022801"/>
    </source>
</evidence>
<feature type="transmembrane region" description="Helical" evidence="13">
    <location>
        <begin position="437"/>
        <end position="458"/>
    </location>
</feature>
<evidence type="ECO:0000256" key="10">
    <source>
        <dbReference type="ARBA" id="ARBA00023049"/>
    </source>
</evidence>
<dbReference type="EMBL" id="GL433861">
    <property type="protein sequence ID" value="EFN51709.1"/>
    <property type="molecule type" value="Genomic_DNA"/>
</dbReference>
<keyword evidence="10" id="KW-0482">Metalloprotease</keyword>
<feature type="transmembrane region" description="Helical" evidence="13">
    <location>
        <begin position="316"/>
        <end position="339"/>
    </location>
</feature>
<keyword evidence="8" id="KW-0862">Zinc</keyword>
<dbReference type="RefSeq" id="XP_005843811.1">
    <property type="nucleotide sequence ID" value="XM_005843749.1"/>
</dbReference>
<accession>E1ZR29</accession>
<evidence type="ECO:0000256" key="2">
    <source>
        <dbReference type="ARBA" id="ARBA00004141"/>
    </source>
</evidence>
<evidence type="ECO:0000256" key="6">
    <source>
        <dbReference type="ARBA" id="ARBA00022723"/>
    </source>
</evidence>
<evidence type="ECO:0000256" key="1">
    <source>
        <dbReference type="ARBA" id="ARBA00001947"/>
    </source>
</evidence>
<dbReference type="GO" id="GO:0051603">
    <property type="term" value="P:proteolysis involved in protein catabolic process"/>
    <property type="evidence" value="ECO:0007669"/>
    <property type="project" value="TreeGrafter"/>
</dbReference>
<gene>
    <name evidence="16" type="ORF">CHLNCDRAFT_139859</name>
</gene>
<dbReference type="GO" id="GO:0016020">
    <property type="term" value="C:membrane"/>
    <property type="evidence" value="ECO:0007669"/>
    <property type="project" value="UniProtKB-SubCell"/>
</dbReference>
<evidence type="ECO:0000256" key="8">
    <source>
        <dbReference type="ARBA" id="ARBA00022833"/>
    </source>
</evidence>
<feature type="transmembrane region" description="Helical" evidence="13">
    <location>
        <begin position="351"/>
        <end position="368"/>
    </location>
</feature>
<feature type="compositionally biased region" description="Polar residues" evidence="12">
    <location>
        <begin position="7"/>
        <end position="16"/>
    </location>
</feature>
<keyword evidence="6" id="KW-0479">Metal-binding</keyword>
<dbReference type="OrthoDB" id="418595at2759"/>
<evidence type="ECO:0000313" key="16">
    <source>
        <dbReference type="EMBL" id="EFN51709.1"/>
    </source>
</evidence>
<dbReference type="GeneID" id="17351109"/>
<dbReference type="Gene3D" id="3.30.2010.10">
    <property type="entry name" value="Metalloproteases ('zincins'), catalytic domain"/>
    <property type="match status" value="1"/>
</dbReference>
<evidence type="ECO:0000256" key="3">
    <source>
        <dbReference type="ARBA" id="ARBA00009045"/>
    </source>
</evidence>
<dbReference type="SUPFAM" id="SSF144091">
    <property type="entry name" value="Rhomboid-like"/>
    <property type="match status" value="1"/>
</dbReference>
<feature type="domain" description="Peptidase M48" evidence="14">
    <location>
        <begin position="671"/>
        <end position="869"/>
    </location>
</feature>
<dbReference type="InterPro" id="IPR022764">
    <property type="entry name" value="Peptidase_S54_rhomboid_dom"/>
</dbReference>
<dbReference type="Proteomes" id="UP000008141">
    <property type="component" value="Unassembled WGS sequence"/>
</dbReference>
<feature type="transmembrane region" description="Helical" evidence="13">
    <location>
        <begin position="380"/>
        <end position="401"/>
    </location>
</feature>
<dbReference type="Pfam" id="PF01435">
    <property type="entry name" value="Peptidase_M48"/>
    <property type="match status" value="1"/>
</dbReference>
<keyword evidence="4" id="KW-0645">Protease</keyword>
<evidence type="ECO:0000256" key="11">
    <source>
        <dbReference type="ARBA" id="ARBA00023136"/>
    </source>
</evidence>
<evidence type="ECO:0000313" key="17">
    <source>
        <dbReference type="Proteomes" id="UP000008141"/>
    </source>
</evidence>
<feature type="transmembrane region" description="Helical" evidence="13">
    <location>
        <begin position="407"/>
        <end position="425"/>
    </location>
</feature>
<sequence>MPGRVATAQSELSPASEQDLEAGSPQFSIAAVKPHSPQPTALHLLSDAATAAAAAAALPLRWLSRGRLPLSRRTRSLEVLSLGREQSAPYLPGKQPLPTQLASLTEEQHSRRQLVAQRWQRACRALMQGREVAGCIDLLGNRLAPSGDRLHAAVVLKARLAACPAAKQRRLAWALLARRRAGRVGCREHALNELFITGECIFGFFTPPPMGSHRPYFIPALTAVLVLLYFFMAGQYGQYQAVTNPAATACLAAAQRNGTAPAWGPGAMVAWITPKQHGWCFAGKSPGKFDAQYLIDWGARWAPDMRRSPQRWLTSALLHQSFSHLLSNCLLLVGLGWPMEANAVTEAPCTAVVGTSGVVFGMAGLTLADMVHNFETLSRPLLRATVLLAFLIFFAVTVGTTPTGTSHMSHVGGFLCGLLSALVLLPNVHSGRGEAAATAAGAAGCLAIFLTLPLFFYLRQLPHAVLPAPAGLGLAASRIIRLLVAARAARGSAALSEVTLRRQGVRQEQARVAPKGLGSGLPALPLPRIPPGGLPSCSLQAQTPFMLVGQSAARAPMLAMKGDRLVRGLAGLAATFLLCRAVRTPFTGRLARLPPRLVEFLFHTVVGPAAAVSYLSISGAGKVVTASDRALCQRHEPALQQLYMQLRQAGDAEARRDGRGVVFASKGAEGVQAIERPDINACCLPGGLVFVHSGLIKAVQGRQDSLAFVVGHEVGHAIGRHSLEKATSMYAGLFAVDALVGLAERLLRRLPPGEEHGDWVASQLRTLDGLLQSGLYMWQLGQSRRQEYEADQLALRLGAGAGMSRREARWAVRHVAETVGGDRSSLFSGATDVLHKFMRMEAEGGGATPAQGDSPLSTHPAAANRLRRLFELGGSIA</sequence>
<evidence type="ECO:0000256" key="5">
    <source>
        <dbReference type="ARBA" id="ARBA00022692"/>
    </source>
</evidence>
<dbReference type="Gene3D" id="1.20.1540.10">
    <property type="entry name" value="Rhomboid-like"/>
    <property type="match status" value="2"/>
</dbReference>
<keyword evidence="17" id="KW-1185">Reference proteome</keyword>
<dbReference type="KEGG" id="cvr:CHLNCDRAFT_139859"/>
<reference evidence="16 17" key="1">
    <citation type="journal article" date="2010" name="Plant Cell">
        <title>The Chlorella variabilis NC64A genome reveals adaptation to photosymbiosis, coevolution with viruses, and cryptic sex.</title>
        <authorList>
            <person name="Blanc G."/>
            <person name="Duncan G."/>
            <person name="Agarkova I."/>
            <person name="Borodovsky M."/>
            <person name="Gurnon J."/>
            <person name="Kuo A."/>
            <person name="Lindquist E."/>
            <person name="Lucas S."/>
            <person name="Pangilinan J."/>
            <person name="Polle J."/>
            <person name="Salamov A."/>
            <person name="Terry A."/>
            <person name="Yamada T."/>
            <person name="Dunigan D.D."/>
            <person name="Grigoriev I.V."/>
            <person name="Claverie J.M."/>
            <person name="Van Etten J.L."/>
        </authorList>
    </citation>
    <scope>NUCLEOTIDE SEQUENCE [LARGE SCALE GENOMIC DNA]</scope>
    <source>
        <strain evidence="16 17">NC64A</strain>
    </source>
</reference>
<dbReference type="InParanoid" id="E1ZR29"/>
<comment type="subcellular location">
    <subcellularLocation>
        <location evidence="2">Membrane</location>
        <topology evidence="2">Multi-pass membrane protein</topology>
    </subcellularLocation>
</comment>
<organism evidence="17">
    <name type="scientific">Chlorella variabilis</name>
    <name type="common">Green alga</name>
    <dbReference type="NCBI Taxonomy" id="554065"/>
    <lineage>
        <taxon>Eukaryota</taxon>
        <taxon>Viridiplantae</taxon>
        <taxon>Chlorophyta</taxon>
        <taxon>core chlorophytes</taxon>
        <taxon>Trebouxiophyceae</taxon>
        <taxon>Chlorellales</taxon>
        <taxon>Chlorellaceae</taxon>
        <taxon>Chlorella clade</taxon>
        <taxon>Chlorella</taxon>
    </lineage>
</organism>
<dbReference type="PANTHER" id="PTHR22726">
    <property type="entry name" value="METALLOENDOPEPTIDASE OMA1"/>
    <property type="match status" value="1"/>
</dbReference>
<dbReference type="GO" id="GO:0004252">
    <property type="term" value="F:serine-type endopeptidase activity"/>
    <property type="evidence" value="ECO:0007669"/>
    <property type="project" value="InterPro"/>
</dbReference>
<evidence type="ECO:0000256" key="4">
    <source>
        <dbReference type="ARBA" id="ARBA00022670"/>
    </source>
</evidence>
<comment type="similarity">
    <text evidence="3">Belongs to the peptidase S54 family.</text>
</comment>
<protein>
    <recommendedName>
        <fullName evidence="18">Peptidase M48 domain-containing protein</fullName>
    </recommendedName>
</protein>
<evidence type="ECO:0000259" key="14">
    <source>
        <dbReference type="Pfam" id="PF01435"/>
    </source>
</evidence>
<evidence type="ECO:0000259" key="15">
    <source>
        <dbReference type="Pfam" id="PF01694"/>
    </source>
</evidence>
<dbReference type="STRING" id="554065.E1ZR29"/>
<comment type="cofactor">
    <cofactor evidence="1">
        <name>Zn(2+)</name>
        <dbReference type="ChEBI" id="CHEBI:29105"/>
    </cofactor>
</comment>
<evidence type="ECO:0000256" key="13">
    <source>
        <dbReference type="SAM" id="Phobius"/>
    </source>
</evidence>
<dbReference type="GO" id="GO:0046872">
    <property type="term" value="F:metal ion binding"/>
    <property type="evidence" value="ECO:0007669"/>
    <property type="project" value="UniProtKB-KW"/>
</dbReference>
<feature type="domain" description="Peptidase S54 rhomboid" evidence="15">
    <location>
        <begin position="347"/>
        <end position="426"/>
    </location>
</feature>
<name>E1ZR29_CHLVA</name>
<dbReference type="InterPro" id="IPR035952">
    <property type="entry name" value="Rhomboid-like_sf"/>
</dbReference>
<evidence type="ECO:0000256" key="12">
    <source>
        <dbReference type="SAM" id="MobiDB-lite"/>
    </source>
</evidence>
<keyword evidence="9 13" id="KW-1133">Transmembrane helix</keyword>
<keyword evidence="7" id="KW-0378">Hydrolase</keyword>
<dbReference type="PANTHER" id="PTHR22726:SF1">
    <property type="entry name" value="METALLOENDOPEPTIDASE OMA1, MITOCHONDRIAL"/>
    <property type="match status" value="1"/>
</dbReference>
<feature type="region of interest" description="Disordered" evidence="12">
    <location>
        <begin position="1"/>
        <end position="24"/>
    </location>
</feature>
<feature type="transmembrane region" description="Helical" evidence="13">
    <location>
        <begin position="216"/>
        <end position="234"/>
    </location>
</feature>
<dbReference type="Pfam" id="PF01694">
    <property type="entry name" value="Rhomboid"/>
    <property type="match status" value="1"/>
</dbReference>
<keyword evidence="11 13" id="KW-0472">Membrane</keyword>
<evidence type="ECO:0000256" key="9">
    <source>
        <dbReference type="ARBA" id="ARBA00022989"/>
    </source>
</evidence>
<dbReference type="GO" id="GO:0004222">
    <property type="term" value="F:metalloendopeptidase activity"/>
    <property type="evidence" value="ECO:0007669"/>
    <property type="project" value="InterPro"/>
</dbReference>
<keyword evidence="5 13" id="KW-0812">Transmembrane</keyword>
<dbReference type="InterPro" id="IPR051156">
    <property type="entry name" value="Mito/Outer_Membr_Metalloprot"/>
</dbReference>
<dbReference type="AlphaFoldDB" id="E1ZR29"/>
<proteinExistence type="inferred from homology"/>
<dbReference type="eggNOG" id="KOG2661">
    <property type="taxonomic scope" value="Eukaryota"/>
</dbReference>